<accession>A0A396HT05</accession>
<evidence type="ECO:0000259" key="3">
    <source>
        <dbReference type="Pfam" id="PF14510"/>
    </source>
</evidence>
<dbReference type="SUPFAM" id="SSF52540">
    <property type="entry name" value="P-loop containing nucleoside triphosphate hydrolases"/>
    <property type="match status" value="1"/>
</dbReference>
<keyword evidence="1" id="KW-0812">Transmembrane</keyword>
<keyword evidence="4" id="KW-0378">Hydrolase</keyword>
<sequence>MAASDGSEYFEIGSIGSESFARASNAEWVEEDEEELHWAALSRLPSQKRINFAVLRASSSRQPSKENAGENLVDVRKLNRFNRELVVKKALATNDQDNYKLLSAVKERLNRAGIEVPKIEVRYTNLTVSADVLIGSRALPTLFNYTRDALEGILTSLKLFRTKRHSLTILDNVSGVIKPGRMTLLLGPPGSGKSSLLMALAGKLDKNLKVGTLFISYSTFFAFELNKFYALIFFIYITLCFFYKKKLSKLLVNIWVYTLRLKKDRKKMM</sequence>
<proteinExistence type="predicted"/>
<reference evidence="4" key="1">
    <citation type="journal article" date="2018" name="Nat. Plants">
        <title>Whole-genome landscape of Medicago truncatula symbiotic genes.</title>
        <authorList>
            <person name="Pecrix Y."/>
            <person name="Gamas P."/>
            <person name="Carrere S."/>
        </authorList>
    </citation>
    <scope>NUCLEOTIDE SEQUENCE</scope>
    <source>
        <tissue evidence="4">Leaves</tissue>
    </source>
</reference>
<dbReference type="Pfam" id="PF14510">
    <property type="entry name" value="ABC_trans_N"/>
    <property type="match status" value="1"/>
</dbReference>
<evidence type="ECO:0000313" key="4">
    <source>
        <dbReference type="EMBL" id="RHN56472.1"/>
    </source>
</evidence>
<dbReference type="GO" id="GO:0005524">
    <property type="term" value="F:ATP binding"/>
    <property type="evidence" value="ECO:0007669"/>
    <property type="project" value="InterPro"/>
</dbReference>
<dbReference type="GO" id="GO:0016887">
    <property type="term" value="F:ATP hydrolysis activity"/>
    <property type="evidence" value="ECO:0007669"/>
    <property type="project" value="InterPro"/>
</dbReference>
<protein>
    <submittedName>
        <fullName evidence="4">Putative ABC transporter, P-loop containing nucleoside triphosphate hydrolase</fullName>
    </submittedName>
</protein>
<feature type="domain" description="Pleiotropic ABC efflux transporter N-terminal" evidence="3">
    <location>
        <begin position="94"/>
        <end position="144"/>
    </location>
</feature>
<evidence type="ECO:0000256" key="1">
    <source>
        <dbReference type="SAM" id="Phobius"/>
    </source>
</evidence>
<dbReference type="Gene3D" id="3.40.50.300">
    <property type="entry name" value="P-loop containing nucleotide triphosphate hydrolases"/>
    <property type="match status" value="1"/>
</dbReference>
<dbReference type="InterPro" id="IPR027417">
    <property type="entry name" value="P-loop_NTPase"/>
</dbReference>
<dbReference type="PANTHER" id="PTHR48040">
    <property type="entry name" value="PLEIOTROPIC DRUG RESISTANCE PROTEIN 1-LIKE ISOFORM X1"/>
    <property type="match status" value="1"/>
</dbReference>
<comment type="caution">
    <text evidence="4">The sequence shown here is derived from an EMBL/GenBank/DDBJ whole genome shotgun (WGS) entry which is preliminary data.</text>
</comment>
<keyword evidence="1" id="KW-0472">Membrane</keyword>
<gene>
    <name evidence="4" type="ORF">MtrunA17_Chr5g0429861</name>
</gene>
<organism evidence="4">
    <name type="scientific">Medicago truncatula</name>
    <name type="common">Barrel medic</name>
    <name type="synonym">Medicago tribuloides</name>
    <dbReference type="NCBI Taxonomy" id="3880"/>
    <lineage>
        <taxon>Eukaryota</taxon>
        <taxon>Viridiplantae</taxon>
        <taxon>Streptophyta</taxon>
        <taxon>Embryophyta</taxon>
        <taxon>Tracheophyta</taxon>
        <taxon>Spermatophyta</taxon>
        <taxon>Magnoliopsida</taxon>
        <taxon>eudicotyledons</taxon>
        <taxon>Gunneridae</taxon>
        <taxon>Pentapetalae</taxon>
        <taxon>rosids</taxon>
        <taxon>fabids</taxon>
        <taxon>Fabales</taxon>
        <taxon>Fabaceae</taxon>
        <taxon>Papilionoideae</taxon>
        <taxon>50 kb inversion clade</taxon>
        <taxon>NPAAA clade</taxon>
        <taxon>Hologalegina</taxon>
        <taxon>IRL clade</taxon>
        <taxon>Trifolieae</taxon>
        <taxon>Medicago</taxon>
    </lineage>
</organism>
<dbReference type="InterPro" id="IPR029481">
    <property type="entry name" value="ABC_trans_N"/>
</dbReference>
<dbReference type="Proteomes" id="UP000265566">
    <property type="component" value="Chromosome 5"/>
</dbReference>
<name>A0A396HT05_MEDTR</name>
<dbReference type="AlphaFoldDB" id="A0A396HT05"/>
<dbReference type="InterPro" id="IPR003439">
    <property type="entry name" value="ABC_transporter-like_ATP-bd"/>
</dbReference>
<dbReference type="Gramene" id="rna31880">
    <property type="protein sequence ID" value="RHN56472.1"/>
    <property type="gene ID" value="gene31880"/>
</dbReference>
<dbReference type="Pfam" id="PF00005">
    <property type="entry name" value="ABC_tran"/>
    <property type="match status" value="1"/>
</dbReference>
<dbReference type="EMBL" id="PSQE01000005">
    <property type="protein sequence ID" value="RHN56472.1"/>
    <property type="molecule type" value="Genomic_DNA"/>
</dbReference>
<keyword evidence="1" id="KW-1133">Transmembrane helix</keyword>
<evidence type="ECO:0000259" key="2">
    <source>
        <dbReference type="Pfam" id="PF00005"/>
    </source>
</evidence>
<feature type="transmembrane region" description="Helical" evidence="1">
    <location>
        <begin position="228"/>
        <end position="244"/>
    </location>
</feature>
<dbReference type="PANTHER" id="PTHR48040:SF13">
    <property type="entry name" value="ABC TRANSPORTER G FAMILY MEMBER 31"/>
    <property type="match status" value="1"/>
</dbReference>
<feature type="domain" description="ABC transporter" evidence="2">
    <location>
        <begin position="170"/>
        <end position="206"/>
    </location>
</feature>